<dbReference type="InterPro" id="IPR050624">
    <property type="entry name" value="HTH-type_Tx_Regulator"/>
</dbReference>
<keyword evidence="2" id="KW-0805">Transcription regulation</keyword>
<dbReference type="Proteomes" id="UP000476934">
    <property type="component" value="Unassembled WGS sequence"/>
</dbReference>
<dbReference type="RefSeq" id="WP_025729199.1">
    <property type="nucleotide sequence ID" value="NZ_JAAIWK010000018.1"/>
</dbReference>
<accession>A0A6M0P7A0</accession>
<dbReference type="PROSITE" id="PS50977">
    <property type="entry name" value="HTH_TETR_2"/>
    <property type="match status" value="1"/>
</dbReference>
<sequence>MNDRKQHVMNIARQLFVNNGFQTTSIQEIIEQSGISKGTFYNYFSSKKELLISIINDSHEILENERNQLLLGQSPTDVDIFKSQILLSLDINKRFQLITLVQEIFYYNDPDLNDFIERIHLKDLKWLYRRLIDLFGEEAKPYLLDCSIMFYGMLHQNLRFYFMNHSKKLHVNEYQVVNYTINRLLGMVKEVSMAKEILLEENIFEHWYPSSEENNIERSLEDAIAQVKKVIKENVSEGDQDNILELVNFLEEELKETKQPRKFVIESVLTSLGNYLAIFDIKELQQLQKVIEHFLTYEK</sequence>
<keyword evidence="3 5" id="KW-0238">DNA-binding</keyword>
<evidence type="ECO:0000256" key="1">
    <source>
        <dbReference type="ARBA" id="ARBA00022491"/>
    </source>
</evidence>
<evidence type="ECO:0000256" key="3">
    <source>
        <dbReference type="ARBA" id="ARBA00023125"/>
    </source>
</evidence>
<dbReference type="PANTHER" id="PTHR43479:SF22">
    <property type="entry name" value="TRANSCRIPTIONAL REGULATOR, TETR FAMILY"/>
    <property type="match status" value="1"/>
</dbReference>
<dbReference type="PANTHER" id="PTHR43479">
    <property type="entry name" value="ACREF/ENVCD OPERON REPRESSOR-RELATED"/>
    <property type="match status" value="1"/>
</dbReference>
<dbReference type="InterPro" id="IPR009057">
    <property type="entry name" value="Homeodomain-like_sf"/>
</dbReference>
<dbReference type="Pfam" id="PF00440">
    <property type="entry name" value="TetR_N"/>
    <property type="match status" value="1"/>
</dbReference>
<feature type="DNA-binding region" description="H-T-H motif" evidence="5">
    <location>
        <begin position="25"/>
        <end position="44"/>
    </location>
</feature>
<evidence type="ECO:0000256" key="4">
    <source>
        <dbReference type="ARBA" id="ARBA00023163"/>
    </source>
</evidence>
<dbReference type="InterPro" id="IPR023772">
    <property type="entry name" value="DNA-bd_HTH_TetR-type_CS"/>
</dbReference>
<protein>
    <submittedName>
        <fullName evidence="7">TetR family transcriptional regulator</fullName>
    </submittedName>
</protein>
<proteinExistence type="predicted"/>
<feature type="domain" description="HTH tetR-type" evidence="6">
    <location>
        <begin position="2"/>
        <end position="62"/>
    </location>
</feature>
<keyword evidence="4" id="KW-0804">Transcription</keyword>
<comment type="caution">
    <text evidence="7">The sequence shown here is derived from an EMBL/GenBank/DDBJ whole genome shotgun (WGS) entry which is preliminary data.</text>
</comment>
<evidence type="ECO:0000259" key="6">
    <source>
        <dbReference type="PROSITE" id="PS50977"/>
    </source>
</evidence>
<keyword evidence="8" id="KW-1185">Reference proteome</keyword>
<reference evidence="7 8" key="1">
    <citation type="submission" date="2020-03" db="EMBL/GenBank/DDBJ databases">
        <title>Bacillus aquiflavi sp. nov., isolated from yellow water of strong flavor Chinese baijiu in Yibin region of China.</title>
        <authorList>
            <person name="Xie J."/>
        </authorList>
    </citation>
    <scope>NUCLEOTIDE SEQUENCE [LARGE SCALE GENOMIC DNA]</scope>
    <source>
        <strain evidence="7 8">Gsoil 114</strain>
    </source>
</reference>
<keyword evidence="1" id="KW-0678">Repressor</keyword>
<dbReference type="PRINTS" id="PR00455">
    <property type="entry name" value="HTHTETR"/>
</dbReference>
<dbReference type="GO" id="GO:0045892">
    <property type="term" value="P:negative regulation of DNA-templated transcription"/>
    <property type="evidence" value="ECO:0007669"/>
    <property type="project" value="UniProtKB-ARBA"/>
</dbReference>
<organism evidence="7 8">
    <name type="scientific">Heyndrickxia ginsengihumi</name>
    <dbReference type="NCBI Taxonomy" id="363870"/>
    <lineage>
        <taxon>Bacteria</taxon>
        <taxon>Bacillati</taxon>
        <taxon>Bacillota</taxon>
        <taxon>Bacilli</taxon>
        <taxon>Bacillales</taxon>
        <taxon>Bacillaceae</taxon>
        <taxon>Heyndrickxia</taxon>
    </lineage>
</organism>
<dbReference type="InterPro" id="IPR001647">
    <property type="entry name" value="HTH_TetR"/>
</dbReference>
<evidence type="ECO:0000313" key="7">
    <source>
        <dbReference type="EMBL" id="NEY20572.1"/>
    </source>
</evidence>
<evidence type="ECO:0000256" key="2">
    <source>
        <dbReference type="ARBA" id="ARBA00023015"/>
    </source>
</evidence>
<dbReference type="FunFam" id="1.10.10.60:FF:000141">
    <property type="entry name" value="TetR family transcriptional regulator"/>
    <property type="match status" value="1"/>
</dbReference>
<dbReference type="EMBL" id="JAAIWK010000018">
    <property type="protein sequence ID" value="NEY20572.1"/>
    <property type="molecule type" value="Genomic_DNA"/>
</dbReference>
<name>A0A6M0P7A0_9BACI</name>
<dbReference type="Gene3D" id="1.10.357.10">
    <property type="entry name" value="Tetracycline Repressor, domain 2"/>
    <property type="match status" value="1"/>
</dbReference>
<dbReference type="AlphaFoldDB" id="A0A6M0P7A0"/>
<dbReference type="GO" id="GO:0003677">
    <property type="term" value="F:DNA binding"/>
    <property type="evidence" value="ECO:0007669"/>
    <property type="project" value="UniProtKB-UniRule"/>
</dbReference>
<dbReference type="PROSITE" id="PS01081">
    <property type="entry name" value="HTH_TETR_1"/>
    <property type="match status" value="1"/>
</dbReference>
<gene>
    <name evidence="7" type="ORF">G4D61_11460</name>
</gene>
<evidence type="ECO:0000256" key="5">
    <source>
        <dbReference type="PROSITE-ProRule" id="PRU00335"/>
    </source>
</evidence>
<evidence type="ECO:0000313" key="8">
    <source>
        <dbReference type="Proteomes" id="UP000476934"/>
    </source>
</evidence>
<dbReference type="SUPFAM" id="SSF46689">
    <property type="entry name" value="Homeodomain-like"/>
    <property type="match status" value="1"/>
</dbReference>